<dbReference type="InterPro" id="IPR006094">
    <property type="entry name" value="Oxid_FAD_bind_N"/>
</dbReference>
<name>A0ABN2S5H8_9ACTN</name>
<evidence type="ECO:0000313" key="9">
    <source>
        <dbReference type="Proteomes" id="UP001501585"/>
    </source>
</evidence>
<protein>
    <submittedName>
        <fullName evidence="8">FAD-binding oxidoreductase</fullName>
    </submittedName>
</protein>
<dbReference type="Gene3D" id="3.40.462.20">
    <property type="match status" value="1"/>
</dbReference>
<dbReference type="Pfam" id="PF01565">
    <property type="entry name" value="FAD_binding_4"/>
    <property type="match status" value="1"/>
</dbReference>
<dbReference type="InterPro" id="IPR016166">
    <property type="entry name" value="FAD-bd_PCMH"/>
</dbReference>
<evidence type="ECO:0000256" key="4">
    <source>
        <dbReference type="ARBA" id="ARBA00022827"/>
    </source>
</evidence>
<dbReference type="SUPFAM" id="SSF56176">
    <property type="entry name" value="FAD-binding/transporter-associated domain-like"/>
    <property type="match status" value="1"/>
</dbReference>
<accession>A0ABN2S5H8</accession>
<dbReference type="InterPro" id="IPR050416">
    <property type="entry name" value="FAD-linked_Oxidoreductase"/>
</dbReference>
<dbReference type="InterPro" id="IPR006093">
    <property type="entry name" value="Oxy_OxRdtase_FAD_BS"/>
</dbReference>
<dbReference type="PROSITE" id="PS51318">
    <property type="entry name" value="TAT"/>
    <property type="match status" value="1"/>
</dbReference>
<dbReference type="PROSITE" id="PS00862">
    <property type="entry name" value="OX2_COVAL_FAD"/>
    <property type="match status" value="1"/>
</dbReference>
<proteinExistence type="inferred from homology"/>
<evidence type="ECO:0000256" key="6">
    <source>
        <dbReference type="SAM" id="SignalP"/>
    </source>
</evidence>
<comment type="cofactor">
    <cofactor evidence="1">
        <name>FAD</name>
        <dbReference type="ChEBI" id="CHEBI:57692"/>
    </cofactor>
</comment>
<dbReference type="EMBL" id="BAAAPC010000001">
    <property type="protein sequence ID" value="GAA1980735.1"/>
    <property type="molecule type" value="Genomic_DNA"/>
</dbReference>
<evidence type="ECO:0000256" key="5">
    <source>
        <dbReference type="ARBA" id="ARBA00023002"/>
    </source>
</evidence>
<keyword evidence="5" id="KW-0560">Oxidoreductase</keyword>
<reference evidence="8 9" key="1">
    <citation type="journal article" date="2019" name="Int. J. Syst. Evol. Microbiol.">
        <title>The Global Catalogue of Microorganisms (GCM) 10K type strain sequencing project: providing services to taxonomists for standard genome sequencing and annotation.</title>
        <authorList>
            <consortium name="The Broad Institute Genomics Platform"/>
            <consortium name="The Broad Institute Genome Sequencing Center for Infectious Disease"/>
            <person name="Wu L."/>
            <person name="Ma J."/>
        </authorList>
    </citation>
    <scope>NUCLEOTIDE SEQUENCE [LARGE SCALE GENOMIC DNA]</scope>
    <source>
        <strain evidence="8 9">JCM 15313</strain>
    </source>
</reference>
<keyword evidence="4" id="KW-0274">FAD</keyword>
<feature type="signal peptide" evidence="6">
    <location>
        <begin position="1"/>
        <end position="25"/>
    </location>
</feature>
<evidence type="ECO:0000256" key="2">
    <source>
        <dbReference type="ARBA" id="ARBA00005466"/>
    </source>
</evidence>
<dbReference type="Proteomes" id="UP001501585">
    <property type="component" value="Unassembled WGS sequence"/>
</dbReference>
<feature type="chain" id="PRO_5046888072" evidence="6">
    <location>
        <begin position="26"/>
        <end position="538"/>
    </location>
</feature>
<sequence>MSATTRRGFLTGAGGAVLGGAAVLAAPAAAGASALARGAESRTGTTVVTPGDVRYPGLVRGANQRFTGSPDSVHVVTNTREVVQAVSWAVAGGKRVSVRSGGHCYEDFVANDQVRVLIEMSQMNQVFFDSTHSAFAVEAGASLLDVYHTLFKGWGLVVPAGSCPSVGAGGFIPNGGYGPLSRSLGLAVDHLYGVEVVTVDASGRARVVLATRDDDGDLGDLWWAHTGGGGGSFGIVTRYLFRSLDGAAPAGSLLPPPPSEVLVRTVVWPWDTLDEAGFARLVGNFGSWHTANSAPDSPGRHLFAQLKLVNRSAGAVAMSVQVDATVKDAQALIDGFVSEVSTGVGAPLGRPAMRRPWHHALLWQGFSPPDPTVMRFKIKSAYMRTAFPGDQVQALYRNLTLDDNTNEGTLVIVSSYGGRINAVDPAATATNARDSIMKLQYVALWQDQADDGANIGWVRGIYADVYSETGGVPVPNDVTDGCYIGYPDVDLGDPEWNGSDVPWNALYFGDNYARLRSAKAAWDPGDVFRHAQSIRLPD</sequence>
<dbReference type="InterPro" id="IPR006311">
    <property type="entry name" value="TAT_signal"/>
</dbReference>
<evidence type="ECO:0000259" key="7">
    <source>
        <dbReference type="PROSITE" id="PS51387"/>
    </source>
</evidence>
<dbReference type="InterPro" id="IPR016169">
    <property type="entry name" value="FAD-bd_PCMH_sub2"/>
</dbReference>
<keyword evidence="6" id="KW-0732">Signal</keyword>
<dbReference type="InterPro" id="IPR036318">
    <property type="entry name" value="FAD-bd_PCMH-like_sf"/>
</dbReference>
<keyword evidence="3" id="KW-0285">Flavoprotein</keyword>
<evidence type="ECO:0000313" key="8">
    <source>
        <dbReference type="EMBL" id="GAA1980735.1"/>
    </source>
</evidence>
<keyword evidence="9" id="KW-1185">Reference proteome</keyword>
<dbReference type="Gene3D" id="3.30.465.10">
    <property type="match status" value="1"/>
</dbReference>
<dbReference type="PROSITE" id="PS51387">
    <property type="entry name" value="FAD_PCMH"/>
    <property type="match status" value="1"/>
</dbReference>
<gene>
    <name evidence="8" type="ORF">GCM10009799_02290</name>
</gene>
<dbReference type="InterPro" id="IPR012951">
    <property type="entry name" value="BBE"/>
</dbReference>
<comment type="similarity">
    <text evidence="2">Belongs to the oxygen-dependent FAD-linked oxidoreductase family.</text>
</comment>
<comment type="caution">
    <text evidence="8">The sequence shown here is derived from an EMBL/GenBank/DDBJ whole genome shotgun (WGS) entry which is preliminary data.</text>
</comment>
<dbReference type="Pfam" id="PF08031">
    <property type="entry name" value="BBE"/>
    <property type="match status" value="1"/>
</dbReference>
<dbReference type="PANTHER" id="PTHR42973">
    <property type="entry name" value="BINDING OXIDOREDUCTASE, PUTATIVE (AFU_ORTHOLOGUE AFUA_1G17690)-RELATED"/>
    <property type="match status" value="1"/>
</dbReference>
<organism evidence="8 9">
    <name type="scientific">Nocardiopsis rhodophaea</name>
    <dbReference type="NCBI Taxonomy" id="280238"/>
    <lineage>
        <taxon>Bacteria</taxon>
        <taxon>Bacillati</taxon>
        <taxon>Actinomycetota</taxon>
        <taxon>Actinomycetes</taxon>
        <taxon>Streptosporangiales</taxon>
        <taxon>Nocardiopsidaceae</taxon>
        <taxon>Nocardiopsis</taxon>
    </lineage>
</organism>
<dbReference type="PANTHER" id="PTHR42973:SF39">
    <property type="entry name" value="FAD-BINDING PCMH-TYPE DOMAIN-CONTAINING PROTEIN"/>
    <property type="match status" value="1"/>
</dbReference>
<evidence type="ECO:0000256" key="1">
    <source>
        <dbReference type="ARBA" id="ARBA00001974"/>
    </source>
</evidence>
<feature type="domain" description="FAD-binding PCMH-type" evidence="7">
    <location>
        <begin position="66"/>
        <end position="246"/>
    </location>
</feature>
<evidence type="ECO:0000256" key="3">
    <source>
        <dbReference type="ARBA" id="ARBA00022630"/>
    </source>
</evidence>
<dbReference type="RefSeq" id="WP_344159515.1">
    <property type="nucleotide sequence ID" value="NZ_BAAAPC010000001.1"/>
</dbReference>